<comment type="caution">
    <text evidence="3">The sequence shown here is derived from an EMBL/GenBank/DDBJ whole genome shotgun (WGS) entry which is preliminary data.</text>
</comment>
<organism evidence="3 4">
    <name type="scientific">Apatococcus lobatus</name>
    <dbReference type="NCBI Taxonomy" id="904363"/>
    <lineage>
        <taxon>Eukaryota</taxon>
        <taxon>Viridiplantae</taxon>
        <taxon>Chlorophyta</taxon>
        <taxon>core chlorophytes</taxon>
        <taxon>Trebouxiophyceae</taxon>
        <taxon>Chlorellales</taxon>
        <taxon>Chlorellaceae</taxon>
        <taxon>Apatococcus</taxon>
    </lineage>
</organism>
<dbReference type="EMBL" id="JALJOS010000018">
    <property type="protein sequence ID" value="KAK9827472.1"/>
    <property type="molecule type" value="Genomic_DNA"/>
</dbReference>
<dbReference type="InterPro" id="IPR044682">
    <property type="entry name" value="VDE"/>
</dbReference>
<keyword evidence="1" id="KW-0812">Transmembrane</keyword>
<evidence type="ECO:0000313" key="4">
    <source>
        <dbReference type="Proteomes" id="UP001438707"/>
    </source>
</evidence>
<evidence type="ECO:0000259" key="2">
    <source>
        <dbReference type="Pfam" id="PF07137"/>
    </source>
</evidence>
<dbReference type="InterPro" id="IPR010788">
    <property type="entry name" value="VDE_dom"/>
</dbReference>
<keyword evidence="4" id="KW-1185">Reference proteome</keyword>
<name>A0AAW1R140_9CHLO</name>
<sequence>MDAANVRIQSGKRVLPYVGRFVGPFYVPFTLFFATQQHRRPAASMQGTGGQWQQLMAVLREKTVAPLFAAAVGVALLAGPAIAADPGKVGLCLFGNCQRQLASCLTDGECLEDLVCLNLCNNKKDETACQIRCGDLYSDKAVATFNSCAVSDKKCVPQRVDESLYPVPKDEVLVKSFPLNEFEGRWYITAGQNPLFDTFPCQVHYFGNPEPGKLVAKLNWRIPKSDNDFIQRDAVQYFKQQAQPGLLLNHDNDFLHYQDDWYIVAYKPNEYAFVYYKGNNDAWKGYGGAVVYTREAALPEKYVPVLREAAAKVGMDWDKDITVTDNTCGPHPIKAEGLIARVEKFASDEARALEYTIETDLRSFGKGATVLEKDFVQVLQNDEKFVGDEFKGAVSYIEDIESRYKEPTWLQKLAQTLHLPFASQAIPKQ</sequence>
<feature type="domain" description="VDE lipocalin" evidence="2">
    <location>
        <begin position="90"/>
        <end position="326"/>
    </location>
</feature>
<evidence type="ECO:0000313" key="3">
    <source>
        <dbReference type="EMBL" id="KAK9827472.1"/>
    </source>
</evidence>
<dbReference type="GO" id="GO:0046422">
    <property type="term" value="F:violaxanthin de-epoxidase activity"/>
    <property type="evidence" value="ECO:0007669"/>
    <property type="project" value="InterPro"/>
</dbReference>
<reference evidence="3 4" key="1">
    <citation type="journal article" date="2024" name="Nat. Commun.">
        <title>Phylogenomics reveals the evolutionary origins of lichenization in chlorophyte algae.</title>
        <authorList>
            <person name="Puginier C."/>
            <person name="Libourel C."/>
            <person name="Otte J."/>
            <person name="Skaloud P."/>
            <person name="Haon M."/>
            <person name="Grisel S."/>
            <person name="Petersen M."/>
            <person name="Berrin J.G."/>
            <person name="Delaux P.M."/>
            <person name="Dal Grande F."/>
            <person name="Keller J."/>
        </authorList>
    </citation>
    <scope>NUCLEOTIDE SEQUENCE [LARGE SCALE GENOMIC DNA]</scope>
    <source>
        <strain evidence="3 4">SAG 2145</strain>
    </source>
</reference>
<dbReference type="Gene3D" id="2.40.128.20">
    <property type="match status" value="1"/>
</dbReference>
<gene>
    <name evidence="3" type="ORF">WJX74_004500</name>
</gene>
<dbReference type="Proteomes" id="UP001438707">
    <property type="component" value="Unassembled WGS sequence"/>
</dbReference>
<protein>
    <recommendedName>
        <fullName evidence="2">VDE lipocalin domain-containing protein</fullName>
    </recommendedName>
</protein>
<dbReference type="SUPFAM" id="SSF50814">
    <property type="entry name" value="Lipocalins"/>
    <property type="match status" value="1"/>
</dbReference>
<dbReference type="GO" id="GO:0010028">
    <property type="term" value="P:xanthophyll cycle"/>
    <property type="evidence" value="ECO:0007669"/>
    <property type="project" value="InterPro"/>
</dbReference>
<dbReference type="PANTHER" id="PTHR33970">
    <property type="entry name" value="VIOLAXANTHIN DE-EPOXIDASE, CHLOROPLASTIC-RELATED"/>
    <property type="match status" value="1"/>
</dbReference>
<keyword evidence="1" id="KW-0472">Membrane</keyword>
<accession>A0AAW1R140</accession>
<proteinExistence type="predicted"/>
<dbReference type="Pfam" id="PF07137">
    <property type="entry name" value="VDE"/>
    <property type="match status" value="1"/>
</dbReference>
<evidence type="ECO:0000256" key="1">
    <source>
        <dbReference type="SAM" id="Phobius"/>
    </source>
</evidence>
<keyword evidence="1" id="KW-1133">Transmembrane helix</keyword>
<dbReference type="InterPro" id="IPR012674">
    <property type="entry name" value="Calycin"/>
</dbReference>
<feature type="transmembrane region" description="Helical" evidence="1">
    <location>
        <begin position="17"/>
        <end position="35"/>
    </location>
</feature>
<dbReference type="AlphaFoldDB" id="A0AAW1R140"/>
<dbReference type="PANTHER" id="PTHR33970:SF1">
    <property type="entry name" value="VIOLAXANTHIN DE-EPOXIDASE, CHLOROPLASTIC"/>
    <property type="match status" value="1"/>
</dbReference>